<keyword evidence="1" id="KW-0812">Transmembrane</keyword>
<dbReference type="HOGENOM" id="CLU_2727820_0_0_1"/>
<keyword evidence="1" id="KW-1133">Transmembrane helix</keyword>
<reference evidence="3" key="1">
    <citation type="journal article" date="2010" name="Genome Biol.">
        <title>Genome sequence of the necrotrophic plant pathogen Pythium ultimum reveals original pathogenicity mechanisms and effector repertoire.</title>
        <authorList>
            <person name="Levesque C.A."/>
            <person name="Brouwer H."/>
            <person name="Cano L."/>
            <person name="Hamilton J.P."/>
            <person name="Holt C."/>
            <person name="Huitema E."/>
            <person name="Raffaele S."/>
            <person name="Robideau G.P."/>
            <person name="Thines M."/>
            <person name="Win J."/>
            <person name="Zerillo M.M."/>
            <person name="Beakes G.W."/>
            <person name="Boore J.L."/>
            <person name="Busam D."/>
            <person name="Dumas B."/>
            <person name="Ferriera S."/>
            <person name="Fuerstenberg S.I."/>
            <person name="Gachon C.M."/>
            <person name="Gaulin E."/>
            <person name="Govers F."/>
            <person name="Grenville-Briggs L."/>
            <person name="Horner N."/>
            <person name="Hostetler J."/>
            <person name="Jiang R.H."/>
            <person name="Johnson J."/>
            <person name="Krajaejun T."/>
            <person name="Lin H."/>
            <person name="Meijer H.J."/>
            <person name="Moore B."/>
            <person name="Morris P."/>
            <person name="Phuntmart V."/>
            <person name="Puiu D."/>
            <person name="Shetty J."/>
            <person name="Stajich J.E."/>
            <person name="Tripathy S."/>
            <person name="Wawra S."/>
            <person name="van West P."/>
            <person name="Whitty B.R."/>
            <person name="Coutinho P.M."/>
            <person name="Henrissat B."/>
            <person name="Martin F."/>
            <person name="Thomas P.D."/>
            <person name="Tyler B.M."/>
            <person name="De Vries R.P."/>
            <person name="Kamoun S."/>
            <person name="Yandell M."/>
            <person name="Tisserat N."/>
            <person name="Buell C.R."/>
        </authorList>
    </citation>
    <scope>NUCLEOTIDE SEQUENCE</scope>
    <source>
        <strain evidence="3">DAOM:BR144</strain>
    </source>
</reference>
<sequence>MITESLKQLLLIGITARVIIYFFFQHVRRFTLRHLFFVFKSLDSMLLVKVTDCTFWKRRNRSAIKLCLRFIM</sequence>
<dbReference type="AlphaFoldDB" id="K3W5V1"/>
<reference evidence="2" key="3">
    <citation type="submission" date="2015-02" db="UniProtKB">
        <authorList>
            <consortium name="EnsemblProtists"/>
        </authorList>
    </citation>
    <scope>IDENTIFICATION</scope>
    <source>
        <strain evidence="2">DAOM BR144</strain>
    </source>
</reference>
<keyword evidence="3" id="KW-1185">Reference proteome</keyword>
<name>K3W5V1_GLOUD</name>
<reference evidence="3" key="2">
    <citation type="submission" date="2010-04" db="EMBL/GenBank/DDBJ databases">
        <authorList>
            <person name="Buell R."/>
            <person name="Hamilton J."/>
            <person name="Hostetler J."/>
        </authorList>
    </citation>
    <scope>NUCLEOTIDE SEQUENCE [LARGE SCALE GENOMIC DNA]</scope>
    <source>
        <strain evidence="3">DAOM:BR144</strain>
    </source>
</reference>
<feature type="transmembrane region" description="Helical" evidence="1">
    <location>
        <begin position="6"/>
        <end position="24"/>
    </location>
</feature>
<evidence type="ECO:0000313" key="3">
    <source>
        <dbReference type="Proteomes" id="UP000019132"/>
    </source>
</evidence>
<accession>K3W5V1</accession>
<dbReference type="VEuPathDB" id="FungiDB:PYU1_G000342"/>
<organism evidence="2 3">
    <name type="scientific">Globisporangium ultimum (strain ATCC 200006 / CBS 805.95 / DAOM BR144)</name>
    <name type="common">Pythium ultimum</name>
    <dbReference type="NCBI Taxonomy" id="431595"/>
    <lineage>
        <taxon>Eukaryota</taxon>
        <taxon>Sar</taxon>
        <taxon>Stramenopiles</taxon>
        <taxon>Oomycota</taxon>
        <taxon>Peronosporomycetes</taxon>
        <taxon>Pythiales</taxon>
        <taxon>Pythiaceae</taxon>
        <taxon>Globisporangium</taxon>
    </lineage>
</organism>
<proteinExistence type="predicted"/>
<keyword evidence="1" id="KW-0472">Membrane</keyword>
<dbReference type="EMBL" id="GL376636">
    <property type="status" value="NOT_ANNOTATED_CDS"/>
    <property type="molecule type" value="Genomic_DNA"/>
</dbReference>
<dbReference type="EnsemblProtists" id="PYU1_T000342">
    <property type="protein sequence ID" value="PYU1_T000342"/>
    <property type="gene ID" value="PYU1_G000342"/>
</dbReference>
<dbReference type="InParanoid" id="K3W5V1"/>
<evidence type="ECO:0000256" key="1">
    <source>
        <dbReference type="SAM" id="Phobius"/>
    </source>
</evidence>
<evidence type="ECO:0000313" key="2">
    <source>
        <dbReference type="EnsemblProtists" id="PYU1_T000342"/>
    </source>
</evidence>
<dbReference type="Proteomes" id="UP000019132">
    <property type="component" value="Unassembled WGS sequence"/>
</dbReference>
<protein>
    <submittedName>
        <fullName evidence="2">Uncharacterized protein</fullName>
    </submittedName>
</protein>